<organism evidence="4">
    <name type="scientific">Graphocephala atropunctata</name>
    <dbReference type="NCBI Taxonomy" id="36148"/>
    <lineage>
        <taxon>Eukaryota</taxon>
        <taxon>Metazoa</taxon>
        <taxon>Ecdysozoa</taxon>
        <taxon>Arthropoda</taxon>
        <taxon>Hexapoda</taxon>
        <taxon>Insecta</taxon>
        <taxon>Pterygota</taxon>
        <taxon>Neoptera</taxon>
        <taxon>Paraneoptera</taxon>
        <taxon>Hemiptera</taxon>
        <taxon>Auchenorrhyncha</taxon>
        <taxon>Membracoidea</taxon>
        <taxon>Cicadellidae</taxon>
        <taxon>Cicadellinae</taxon>
        <taxon>Cicadellini</taxon>
        <taxon>Graphocephala</taxon>
    </lineage>
</organism>
<dbReference type="SUPFAM" id="SSF54001">
    <property type="entry name" value="Cysteine proteinases"/>
    <property type="match status" value="1"/>
</dbReference>
<evidence type="ECO:0000256" key="2">
    <source>
        <dbReference type="ARBA" id="ARBA00012759"/>
    </source>
</evidence>
<dbReference type="Gene3D" id="3.90.70.10">
    <property type="entry name" value="Cysteine proteinases"/>
    <property type="match status" value="1"/>
</dbReference>
<sequence>MTSHSLPSFHPEVSIKTQTRGLAGLHNIGNTCFLNSIIQCLSNTKPLLEYILRQEYINEIRNSARCLLIKRFADLIINLWTDNKSALNTSSLKSAVALYAPRFSGFGQQDAQEFLRYLLQGLHEEINRVPVGQQRRRVAEQLQNENQISAEETWEIYLKGDNSKVVEIFGGQLRSVLKCTACGFASTIYEPFWDLSLSIPSSDRASRRKVHLNQCLDFFTKEETLDGNETPTCSRCKTKQTCVKKISIQKFPQILVIHLKRFSGSSTHKVDTEVEFPVSGLNLAPYSADRQIGPNIYNLYGVVNHFGTCMFGHYTAYCKHPYCAGWHRFNDSFVAPASPNVSDTAEAYILFYESGVSECQSTLRE</sequence>
<dbReference type="PROSITE" id="PS00973">
    <property type="entry name" value="USP_2"/>
    <property type="match status" value="1"/>
</dbReference>
<dbReference type="GO" id="GO:0016579">
    <property type="term" value="P:protein deubiquitination"/>
    <property type="evidence" value="ECO:0007669"/>
    <property type="project" value="InterPro"/>
</dbReference>
<protein>
    <recommendedName>
        <fullName evidence="2">ubiquitinyl hydrolase 1</fullName>
        <ecNumber evidence="2">3.4.19.12</ecNumber>
    </recommendedName>
</protein>
<dbReference type="InterPro" id="IPR050185">
    <property type="entry name" value="Ub_carboxyl-term_hydrolase"/>
</dbReference>
<gene>
    <name evidence="4" type="ORF">g.3027</name>
</gene>
<dbReference type="GO" id="GO:0004843">
    <property type="term" value="F:cysteine-type deubiquitinase activity"/>
    <property type="evidence" value="ECO:0007669"/>
    <property type="project" value="UniProtKB-EC"/>
</dbReference>
<dbReference type="EMBL" id="GEBQ01009754">
    <property type="protein sequence ID" value="JAT30223.1"/>
    <property type="molecule type" value="Transcribed_RNA"/>
</dbReference>
<comment type="catalytic activity">
    <reaction evidence="1">
        <text>Thiol-dependent hydrolysis of ester, thioester, amide, peptide and isopeptide bonds formed by the C-terminal Gly of ubiquitin (a 76-residue protein attached to proteins as an intracellular targeting signal).</text>
        <dbReference type="EC" id="3.4.19.12"/>
    </reaction>
</comment>
<evidence type="ECO:0000259" key="3">
    <source>
        <dbReference type="PROSITE" id="PS50235"/>
    </source>
</evidence>
<dbReference type="InterPro" id="IPR001394">
    <property type="entry name" value="Peptidase_C19_UCH"/>
</dbReference>
<evidence type="ECO:0000313" key="4">
    <source>
        <dbReference type="EMBL" id="JAT30223.1"/>
    </source>
</evidence>
<evidence type="ECO:0000256" key="1">
    <source>
        <dbReference type="ARBA" id="ARBA00000707"/>
    </source>
</evidence>
<feature type="domain" description="USP" evidence="3">
    <location>
        <begin position="23"/>
        <end position="355"/>
    </location>
</feature>
<accession>A0A1B6M2S7</accession>
<dbReference type="PANTHER" id="PTHR21646">
    <property type="entry name" value="UBIQUITIN CARBOXYL-TERMINAL HYDROLASE"/>
    <property type="match status" value="1"/>
</dbReference>
<dbReference type="InterPro" id="IPR018200">
    <property type="entry name" value="USP_CS"/>
</dbReference>
<dbReference type="PANTHER" id="PTHR21646:SF23">
    <property type="entry name" value="UBIQUITIN CARBOXYL-TERMINAL HYDROLASE USP2"/>
    <property type="match status" value="1"/>
</dbReference>
<dbReference type="PROSITE" id="PS50235">
    <property type="entry name" value="USP_3"/>
    <property type="match status" value="1"/>
</dbReference>
<dbReference type="AlphaFoldDB" id="A0A1B6M2S7"/>
<reference evidence="4" key="1">
    <citation type="submission" date="2015-11" db="EMBL/GenBank/DDBJ databases">
        <title>De novo transcriptome assembly of four potential Pierce s Disease insect vectors from Arizona vineyards.</title>
        <authorList>
            <person name="Tassone E.E."/>
        </authorList>
    </citation>
    <scope>NUCLEOTIDE SEQUENCE</scope>
</reference>
<dbReference type="PROSITE" id="PS00972">
    <property type="entry name" value="USP_1"/>
    <property type="match status" value="1"/>
</dbReference>
<dbReference type="EC" id="3.4.19.12" evidence="2"/>
<proteinExistence type="predicted"/>
<dbReference type="CDD" id="cd02674">
    <property type="entry name" value="Peptidase_C19R"/>
    <property type="match status" value="1"/>
</dbReference>
<dbReference type="Pfam" id="PF00443">
    <property type="entry name" value="UCH"/>
    <property type="match status" value="1"/>
</dbReference>
<dbReference type="InterPro" id="IPR038765">
    <property type="entry name" value="Papain-like_cys_pep_sf"/>
</dbReference>
<dbReference type="InterPro" id="IPR028889">
    <property type="entry name" value="USP"/>
</dbReference>
<name>A0A1B6M2S7_9HEMI</name>